<evidence type="ECO:0000313" key="2">
    <source>
        <dbReference type="Proteomes" id="UP000702425"/>
    </source>
</evidence>
<organism evidence="1 2">
    <name type="scientific">Microcoleus asticus IPMA8</name>
    <dbReference type="NCBI Taxonomy" id="2563858"/>
    <lineage>
        <taxon>Bacteria</taxon>
        <taxon>Bacillati</taxon>
        <taxon>Cyanobacteriota</taxon>
        <taxon>Cyanophyceae</taxon>
        <taxon>Oscillatoriophycideae</taxon>
        <taxon>Oscillatoriales</taxon>
        <taxon>Microcoleaceae</taxon>
        <taxon>Microcoleus</taxon>
        <taxon>Microcoleus asticus</taxon>
    </lineage>
</organism>
<reference evidence="1 2" key="1">
    <citation type="journal article" date="2020" name="Sci. Rep.">
        <title>A novel cyanobacterial geosmin producer, revising GeoA distribution and dispersion patterns in Bacteria.</title>
        <authorList>
            <person name="Churro C."/>
            <person name="Semedo-Aguiar A.P."/>
            <person name="Silva A.D."/>
            <person name="Pereira-Leal J.B."/>
            <person name="Leite R.B."/>
        </authorList>
    </citation>
    <scope>NUCLEOTIDE SEQUENCE [LARGE SCALE GENOMIC DNA]</scope>
    <source>
        <strain evidence="1 2">IPMA8</strain>
    </source>
</reference>
<dbReference type="Proteomes" id="UP000702425">
    <property type="component" value="Unassembled WGS sequence"/>
</dbReference>
<accession>A0ABX2D7Q3</accession>
<name>A0ABX2D7Q3_9CYAN</name>
<comment type="caution">
    <text evidence="1">The sequence shown here is derived from an EMBL/GenBank/DDBJ whole genome shotgun (WGS) entry which is preliminary data.</text>
</comment>
<proteinExistence type="predicted"/>
<gene>
    <name evidence="1" type="ORF">E5S67_06261</name>
</gene>
<dbReference type="EMBL" id="SRRZ01000233">
    <property type="protein sequence ID" value="NQE38476.1"/>
    <property type="molecule type" value="Genomic_DNA"/>
</dbReference>
<evidence type="ECO:0000313" key="1">
    <source>
        <dbReference type="EMBL" id="NQE38476.1"/>
    </source>
</evidence>
<protein>
    <submittedName>
        <fullName evidence="1">Uncharacterized protein</fullName>
    </submittedName>
</protein>
<dbReference type="RefSeq" id="WP_216670834.1">
    <property type="nucleotide sequence ID" value="NZ_CAWPPK010000150.1"/>
</dbReference>
<sequence length="125" mass="14683">MENLSNYDWIVRKNFAEADFWLINKGSKHELGEPVRKFEPFLTGIKCPVLILPDYGFYLCLHLQQQGVWKQYSIGSTNLQHLRMSDVKEVFQCIARQHQIQTQARFKVFVPAPVPVERQELYVSL</sequence>
<keyword evidence="2" id="KW-1185">Reference proteome</keyword>